<evidence type="ECO:0000259" key="1">
    <source>
        <dbReference type="Pfam" id="PF09359"/>
    </source>
</evidence>
<organism evidence="2 3">
    <name type="scientific">Maribellus comscasis</name>
    <dbReference type="NCBI Taxonomy" id="2681766"/>
    <lineage>
        <taxon>Bacteria</taxon>
        <taxon>Pseudomonadati</taxon>
        <taxon>Bacteroidota</taxon>
        <taxon>Bacteroidia</taxon>
        <taxon>Marinilabiliales</taxon>
        <taxon>Prolixibacteraceae</taxon>
        <taxon>Maribellus</taxon>
    </lineage>
</organism>
<dbReference type="EMBL" id="CP046401">
    <property type="protein sequence ID" value="QGY46229.1"/>
    <property type="molecule type" value="Genomic_DNA"/>
</dbReference>
<dbReference type="Gene3D" id="3.20.100.30">
    <property type="entry name" value="VTC, catalytic tunnel domain"/>
    <property type="match status" value="1"/>
</dbReference>
<reference evidence="2 3" key="1">
    <citation type="submission" date="2019-11" db="EMBL/GenBank/DDBJ databases">
        <authorList>
            <person name="Zheng R.K."/>
            <person name="Sun C.M."/>
        </authorList>
    </citation>
    <scope>NUCLEOTIDE SEQUENCE [LARGE SCALE GENOMIC DNA]</scope>
    <source>
        <strain evidence="2 3">WC007</strain>
    </source>
</reference>
<dbReference type="AlphaFoldDB" id="A0A6I6JY07"/>
<dbReference type="InterPro" id="IPR042267">
    <property type="entry name" value="VTC_sf"/>
</dbReference>
<keyword evidence="3" id="KW-1185">Reference proteome</keyword>
<dbReference type="Proteomes" id="UP000428260">
    <property type="component" value="Chromosome"/>
</dbReference>
<proteinExistence type="predicted"/>
<evidence type="ECO:0000313" key="3">
    <source>
        <dbReference type="Proteomes" id="UP000428260"/>
    </source>
</evidence>
<feature type="domain" description="VTC" evidence="1">
    <location>
        <begin position="39"/>
        <end position="240"/>
    </location>
</feature>
<sequence length="265" mass="31332">MIAYPEIIKEKYSTNGELEVLNEFKSISLSEMNDVKLLNRFDSKYWFERKHLPVILDAIKNDYYVLDINGTKIQSYNTIYFDTPDNHFYIMHHNGKSNRLKIRRRKYIMSGISFLEIKQKSNKGKTCKIRMPINDFNSEFSESEKKFININTPLNSDELDVKFGNLFKRITLVNKNFNERCTIDINIRFHSIGTKYRNVHNLVIIELKQGSRNLKSKIAETLKQNKIYQNSFSKYCMGRALNETGLKRNRFKPDILKIEKQFKAG</sequence>
<evidence type="ECO:0000313" key="2">
    <source>
        <dbReference type="EMBL" id="QGY46229.1"/>
    </source>
</evidence>
<dbReference type="KEGG" id="mcos:GM418_21965"/>
<dbReference type="InterPro" id="IPR018966">
    <property type="entry name" value="VTC_domain"/>
</dbReference>
<dbReference type="RefSeq" id="WP_158869366.1">
    <property type="nucleotide sequence ID" value="NZ_CP046401.1"/>
</dbReference>
<dbReference type="GO" id="GO:0006799">
    <property type="term" value="P:polyphosphate biosynthetic process"/>
    <property type="evidence" value="ECO:0007669"/>
    <property type="project" value="UniProtKB-ARBA"/>
</dbReference>
<accession>A0A6I6JY07</accession>
<dbReference type="Pfam" id="PF09359">
    <property type="entry name" value="VTC"/>
    <property type="match status" value="1"/>
</dbReference>
<gene>
    <name evidence="2" type="ORF">GM418_21965</name>
</gene>
<name>A0A6I6JY07_9BACT</name>
<protein>
    <submittedName>
        <fullName evidence="2">VTC domain-containing protein</fullName>
    </submittedName>
</protein>
<dbReference type="CDD" id="cd07750">
    <property type="entry name" value="PolyPPase_VTC_like"/>
    <property type="match status" value="1"/>
</dbReference>